<dbReference type="RefSeq" id="WP_379564920.1">
    <property type="nucleotide sequence ID" value="NZ_JBHSQK010000010.1"/>
</dbReference>
<evidence type="ECO:0000313" key="3">
    <source>
        <dbReference type="Proteomes" id="UP001596119"/>
    </source>
</evidence>
<organism evidence="2 3">
    <name type="scientific">Pseudonocardia lutea</name>
    <dbReference type="NCBI Taxonomy" id="2172015"/>
    <lineage>
        <taxon>Bacteria</taxon>
        <taxon>Bacillati</taxon>
        <taxon>Actinomycetota</taxon>
        <taxon>Actinomycetes</taxon>
        <taxon>Pseudonocardiales</taxon>
        <taxon>Pseudonocardiaceae</taxon>
        <taxon>Pseudonocardia</taxon>
    </lineage>
</organism>
<reference evidence="3" key="1">
    <citation type="journal article" date="2019" name="Int. J. Syst. Evol. Microbiol.">
        <title>The Global Catalogue of Microorganisms (GCM) 10K type strain sequencing project: providing services to taxonomists for standard genome sequencing and annotation.</title>
        <authorList>
            <consortium name="The Broad Institute Genomics Platform"/>
            <consortium name="The Broad Institute Genome Sequencing Center for Infectious Disease"/>
            <person name="Wu L."/>
            <person name="Ma J."/>
        </authorList>
    </citation>
    <scope>NUCLEOTIDE SEQUENCE [LARGE SCALE GENOMIC DNA]</scope>
    <source>
        <strain evidence="3">CGMCC 4.7397</strain>
    </source>
</reference>
<gene>
    <name evidence="2" type="ORF">ACFQH9_06195</name>
</gene>
<comment type="caution">
    <text evidence="2">The sequence shown here is derived from an EMBL/GenBank/DDBJ whole genome shotgun (WGS) entry which is preliminary data.</text>
</comment>
<dbReference type="EMBL" id="JBHSQK010000010">
    <property type="protein sequence ID" value="MFC5947861.1"/>
    <property type="molecule type" value="Genomic_DNA"/>
</dbReference>
<feature type="region of interest" description="Disordered" evidence="1">
    <location>
        <begin position="1"/>
        <end position="20"/>
    </location>
</feature>
<proteinExistence type="predicted"/>
<accession>A0ABW1I585</accession>
<evidence type="ECO:0000313" key="2">
    <source>
        <dbReference type="EMBL" id="MFC5947861.1"/>
    </source>
</evidence>
<name>A0ABW1I585_9PSEU</name>
<sequence length="130" mass="14985">MTAPFPRPTRAQQRPGHPDADQAELAYRIGCDAAALRHECTYADVPHPICHELLPWLTAVQRSLHGPPLPLEALREVADRWRRCRAAYFADEDWAAVRVVAPFDRPTPSVWWRLRHGREPCPPRLQEERP</sequence>
<evidence type="ECO:0000256" key="1">
    <source>
        <dbReference type="SAM" id="MobiDB-lite"/>
    </source>
</evidence>
<keyword evidence="3" id="KW-1185">Reference proteome</keyword>
<protein>
    <submittedName>
        <fullName evidence="2">Uncharacterized protein</fullName>
    </submittedName>
</protein>
<dbReference type="Proteomes" id="UP001596119">
    <property type="component" value="Unassembled WGS sequence"/>
</dbReference>